<evidence type="ECO:0000256" key="1">
    <source>
        <dbReference type="PROSITE-ProRule" id="PRU00042"/>
    </source>
</evidence>
<dbReference type="EMBL" id="KZ806340">
    <property type="protein sequence ID" value="PVH90405.1"/>
    <property type="molecule type" value="Genomic_DNA"/>
</dbReference>
<keyword evidence="1" id="KW-0862">Zinc</keyword>
<dbReference type="Gene3D" id="3.30.160.60">
    <property type="entry name" value="Classic Zinc Finger"/>
    <property type="match status" value="1"/>
</dbReference>
<name>A0A2V1CXE3_9PLEO</name>
<feature type="domain" description="C2H2-type" evidence="3">
    <location>
        <begin position="150"/>
        <end position="180"/>
    </location>
</feature>
<proteinExistence type="predicted"/>
<feature type="compositionally biased region" description="Low complexity" evidence="2">
    <location>
        <begin position="113"/>
        <end position="130"/>
    </location>
</feature>
<feature type="compositionally biased region" description="Basic residues" evidence="2">
    <location>
        <begin position="203"/>
        <end position="224"/>
    </location>
</feature>
<feature type="region of interest" description="Disordered" evidence="2">
    <location>
        <begin position="172"/>
        <end position="224"/>
    </location>
</feature>
<protein>
    <recommendedName>
        <fullName evidence="3">C2H2-type domain-containing protein</fullName>
    </recommendedName>
</protein>
<feature type="region of interest" description="Disordered" evidence="2">
    <location>
        <begin position="99"/>
        <end position="143"/>
    </location>
</feature>
<accession>A0A2V1CXE3</accession>
<feature type="compositionally biased region" description="Basic and acidic residues" evidence="2">
    <location>
        <begin position="172"/>
        <end position="181"/>
    </location>
</feature>
<reference evidence="4 5" key="1">
    <citation type="journal article" date="2018" name="Sci. Rep.">
        <title>Comparative genomics provides insights into the lifestyle and reveals functional heterogeneity of dark septate endophytic fungi.</title>
        <authorList>
            <person name="Knapp D.G."/>
            <person name="Nemeth J.B."/>
            <person name="Barry K."/>
            <person name="Hainaut M."/>
            <person name="Henrissat B."/>
            <person name="Johnson J."/>
            <person name="Kuo A."/>
            <person name="Lim J.H.P."/>
            <person name="Lipzen A."/>
            <person name="Nolan M."/>
            <person name="Ohm R.A."/>
            <person name="Tamas L."/>
            <person name="Grigoriev I.V."/>
            <person name="Spatafora J.W."/>
            <person name="Nagy L.G."/>
            <person name="Kovacs G.M."/>
        </authorList>
    </citation>
    <scope>NUCLEOTIDE SEQUENCE [LARGE SCALE GENOMIC DNA]</scope>
    <source>
        <strain evidence="4 5">DSE2036</strain>
    </source>
</reference>
<sequence length="224" mass="24430">MINPRSTPGFMRAQAPYGMEHYDPTYASSHGASQRSIEQPQLLPPYQASSPYQQSTTLVRTSASSTNYLMATSEASPLPSSAPQHYSYPAVHGLPATPLGSNSTSYPPPSLYPPTSSSGYQSPYGPGQPTTLPVPGISSNQPQQASGVMLQCWEHGCNGRQFSTISNLIRHEREKSGEKPKSICSKCGAKFTRPPTRNEHMKKCQSGKHQVRTGRTGRRRMTMT</sequence>
<keyword evidence="5" id="KW-1185">Reference proteome</keyword>
<dbReference type="SUPFAM" id="SSF57667">
    <property type="entry name" value="beta-beta-alpha zinc fingers"/>
    <property type="match status" value="1"/>
</dbReference>
<evidence type="ECO:0000313" key="5">
    <source>
        <dbReference type="Proteomes" id="UP000244855"/>
    </source>
</evidence>
<dbReference type="Proteomes" id="UP000244855">
    <property type="component" value="Unassembled WGS sequence"/>
</dbReference>
<feature type="compositionally biased region" description="Polar residues" evidence="2">
    <location>
        <begin position="47"/>
        <end position="59"/>
    </location>
</feature>
<dbReference type="InterPro" id="IPR013087">
    <property type="entry name" value="Znf_C2H2_type"/>
</dbReference>
<evidence type="ECO:0000256" key="2">
    <source>
        <dbReference type="SAM" id="MobiDB-lite"/>
    </source>
</evidence>
<dbReference type="PROSITE" id="PS50157">
    <property type="entry name" value="ZINC_FINGER_C2H2_2"/>
    <property type="match status" value="1"/>
</dbReference>
<dbReference type="InterPro" id="IPR036236">
    <property type="entry name" value="Znf_C2H2_sf"/>
</dbReference>
<evidence type="ECO:0000259" key="3">
    <source>
        <dbReference type="PROSITE" id="PS50157"/>
    </source>
</evidence>
<dbReference type="AlphaFoldDB" id="A0A2V1CXE3"/>
<feature type="compositionally biased region" description="Polar residues" evidence="2">
    <location>
        <begin position="26"/>
        <end position="39"/>
    </location>
</feature>
<gene>
    <name evidence="4" type="ORF">DM02DRAFT_578007</name>
</gene>
<organism evidence="4 5">
    <name type="scientific">Periconia macrospinosa</name>
    <dbReference type="NCBI Taxonomy" id="97972"/>
    <lineage>
        <taxon>Eukaryota</taxon>
        <taxon>Fungi</taxon>
        <taxon>Dikarya</taxon>
        <taxon>Ascomycota</taxon>
        <taxon>Pezizomycotina</taxon>
        <taxon>Dothideomycetes</taxon>
        <taxon>Pleosporomycetidae</taxon>
        <taxon>Pleosporales</taxon>
        <taxon>Massarineae</taxon>
        <taxon>Periconiaceae</taxon>
        <taxon>Periconia</taxon>
    </lineage>
</organism>
<dbReference type="STRING" id="97972.A0A2V1CXE3"/>
<keyword evidence="1" id="KW-0863">Zinc-finger</keyword>
<keyword evidence="1" id="KW-0479">Metal-binding</keyword>
<dbReference type="OrthoDB" id="5366256at2759"/>
<dbReference type="GO" id="GO:0008270">
    <property type="term" value="F:zinc ion binding"/>
    <property type="evidence" value="ECO:0007669"/>
    <property type="project" value="UniProtKB-KW"/>
</dbReference>
<feature type="region of interest" description="Disordered" evidence="2">
    <location>
        <begin position="21"/>
        <end position="59"/>
    </location>
</feature>
<evidence type="ECO:0000313" key="4">
    <source>
        <dbReference type="EMBL" id="PVH90405.1"/>
    </source>
</evidence>